<dbReference type="GO" id="GO:0016784">
    <property type="term" value="F:3-mercaptopyruvate sulfurtransferase activity"/>
    <property type="evidence" value="ECO:0007669"/>
    <property type="project" value="UniProtKB-EC"/>
</dbReference>
<evidence type="ECO:0000256" key="2">
    <source>
        <dbReference type="ARBA" id="ARBA00022737"/>
    </source>
</evidence>
<dbReference type="Proteomes" id="UP000707352">
    <property type="component" value="Unassembled WGS sequence"/>
</dbReference>
<accession>A0ABX0VD28</accession>
<dbReference type="InterPro" id="IPR001307">
    <property type="entry name" value="Thiosulphate_STrfase_CS"/>
</dbReference>
<evidence type="ECO:0000256" key="1">
    <source>
        <dbReference type="ARBA" id="ARBA00022679"/>
    </source>
</evidence>
<dbReference type="NCBIfam" id="NF008557">
    <property type="entry name" value="PRK11493.1"/>
    <property type="match status" value="1"/>
</dbReference>
<dbReference type="EC" id="2.8.1.2" evidence="4"/>
<keyword evidence="2" id="KW-0677">Repeat</keyword>
<dbReference type="RefSeq" id="WP_167673629.1">
    <property type="nucleotide sequence ID" value="NZ_JAATJS010000004.1"/>
</dbReference>
<feature type="domain" description="Rhodanese" evidence="3">
    <location>
        <begin position="164"/>
        <end position="277"/>
    </location>
</feature>
<dbReference type="PROSITE" id="PS00380">
    <property type="entry name" value="RHODANESE_1"/>
    <property type="match status" value="1"/>
</dbReference>
<dbReference type="CDD" id="cd01449">
    <property type="entry name" value="TST_Repeat_2"/>
    <property type="match status" value="1"/>
</dbReference>
<dbReference type="PANTHER" id="PTHR11364">
    <property type="entry name" value="THIOSULFATE SULFERTANSFERASE"/>
    <property type="match status" value="1"/>
</dbReference>
<dbReference type="Pfam" id="PF00581">
    <property type="entry name" value="Rhodanese"/>
    <property type="match status" value="2"/>
</dbReference>
<feature type="domain" description="Rhodanese" evidence="3">
    <location>
        <begin position="16"/>
        <end position="133"/>
    </location>
</feature>
<gene>
    <name evidence="4" type="primary">sseA</name>
    <name evidence="4" type="ORF">HB375_14165</name>
</gene>
<keyword evidence="5" id="KW-1185">Reference proteome</keyword>
<dbReference type="InterPro" id="IPR036873">
    <property type="entry name" value="Rhodanese-like_dom_sf"/>
</dbReference>
<protein>
    <submittedName>
        <fullName evidence="4">3-mercaptopyruvate sulfurtransferase</fullName>
        <ecNumber evidence="4">2.8.1.2</ecNumber>
    </submittedName>
</protein>
<dbReference type="CDD" id="cd01448">
    <property type="entry name" value="TST_Repeat_1"/>
    <property type="match status" value="1"/>
</dbReference>
<keyword evidence="1 4" id="KW-0808">Transferase</keyword>
<dbReference type="PANTHER" id="PTHR11364:SF27">
    <property type="entry name" value="SULFURTRANSFERASE"/>
    <property type="match status" value="1"/>
</dbReference>
<sequence>MSNSFVSTTWLQDHLNDPNVVIVDASWYLPAQNRDPDAEYLAGHIPGAVRFDLDKVKDASSPLPHMLPSEADFAFATGALGIGNDTTVIVYDGLGLFSAPRVAWTFRIFGARDVRILEGGLPAWKAEGRLVERGPQRSPTAKAFSARLDRAAVADAAQVLSATQSGSAQVVDARAADRFRGEAPEPRAGLRAGHIPGSLNLPWGDIVENGRLKDNASLRAAMADAGIDLNKPIVASCGSGVSAAIIALAFERLGHPAKAIYDGSWSEWGARTDLPIETGPAKGP</sequence>
<evidence type="ECO:0000313" key="5">
    <source>
        <dbReference type="Proteomes" id="UP000707352"/>
    </source>
</evidence>
<dbReference type="PROSITE" id="PS50206">
    <property type="entry name" value="RHODANESE_3"/>
    <property type="match status" value="2"/>
</dbReference>
<name>A0ABX0VD28_9HYPH</name>
<reference evidence="4 5" key="1">
    <citation type="submission" date="2020-03" db="EMBL/GenBank/DDBJ databases">
        <title>The genome sequence of Microvirga sp. c23x22.</title>
        <authorList>
            <person name="Zhang X."/>
        </authorList>
    </citation>
    <scope>NUCLEOTIDE SEQUENCE [LARGE SCALE GENOMIC DNA]</scope>
    <source>
        <strain evidence="5">c23x22</strain>
    </source>
</reference>
<dbReference type="Gene3D" id="3.40.250.10">
    <property type="entry name" value="Rhodanese-like domain"/>
    <property type="match status" value="2"/>
</dbReference>
<dbReference type="EMBL" id="JAATJS010000004">
    <property type="protein sequence ID" value="NIX77744.1"/>
    <property type="molecule type" value="Genomic_DNA"/>
</dbReference>
<dbReference type="SUPFAM" id="SSF52821">
    <property type="entry name" value="Rhodanese/Cell cycle control phosphatase"/>
    <property type="match status" value="2"/>
</dbReference>
<comment type="caution">
    <text evidence="4">The sequence shown here is derived from an EMBL/GenBank/DDBJ whole genome shotgun (WGS) entry which is preliminary data.</text>
</comment>
<organism evidence="4 5">
    <name type="scientific">Microvirga terricola</name>
    <dbReference type="NCBI Taxonomy" id="2719797"/>
    <lineage>
        <taxon>Bacteria</taxon>
        <taxon>Pseudomonadati</taxon>
        <taxon>Pseudomonadota</taxon>
        <taxon>Alphaproteobacteria</taxon>
        <taxon>Hyphomicrobiales</taxon>
        <taxon>Methylobacteriaceae</taxon>
        <taxon>Microvirga</taxon>
    </lineage>
</organism>
<dbReference type="InterPro" id="IPR045078">
    <property type="entry name" value="TST/MPST-like"/>
</dbReference>
<proteinExistence type="predicted"/>
<evidence type="ECO:0000259" key="3">
    <source>
        <dbReference type="PROSITE" id="PS50206"/>
    </source>
</evidence>
<dbReference type="SMART" id="SM00450">
    <property type="entry name" value="RHOD"/>
    <property type="match status" value="2"/>
</dbReference>
<dbReference type="InterPro" id="IPR001763">
    <property type="entry name" value="Rhodanese-like_dom"/>
</dbReference>
<evidence type="ECO:0000313" key="4">
    <source>
        <dbReference type="EMBL" id="NIX77744.1"/>
    </source>
</evidence>